<organism evidence="2 3">
    <name type="scientific">Physocladia obscura</name>
    <dbReference type="NCBI Taxonomy" id="109957"/>
    <lineage>
        <taxon>Eukaryota</taxon>
        <taxon>Fungi</taxon>
        <taxon>Fungi incertae sedis</taxon>
        <taxon>Chytridiomycota</taxon>
        <taxon>Chytridiomycota incertae sedis</taxon>
        <taxon>Chytridiomycetes</taxon>
        <taxon>Chytridiales</taxon>
        <taxon>Chytriomycetaceae</taxon>
        <taxon>Physocladia</taxon>
    </lineage>
</organism>
<dbReference type="AlphaFoldDB" id="A0AAD5T4Q3"/>
<evidence type="ECO:0000256" key="1">
    <source>
        <dbReference type="SAM" id="MobiDB-lite"/>
    </source>
</evidence>
<comment type="caution">
    <text evidence="2">The sequence shown here is derived from an EMBL/GenBank/DDBJ whole genome shotgun (WGS) entry which is preliminary data.</text>
</comment>
<protein>
    <submittedName>
        <fullName evidence="2">Uncharacterized protein</fullName>
    </submittedName>
</protein>
<dbReference type="EMBL" id="JADGJH010001039">
    <property type="protein sequence ID" value="KAJ3119621.1"/>
    <property type="molecule type" value="Genomic_DNA"/>
</dbReference>
<accession>A0AAD5T4Q3</accession>
<feature type="non-terminal residue" evidence="2">
    <location>
        <position position="64"/>
    </location>
</feature>
<feature type="region of interest" description="Disordered" evidence="1">
    <location>
        <begin position="1"/>
        <end position="64"/>
    </location>
</feature>
<dbReference type="Proteomes" id="UP001211907">
    <property type="component" value="Unassembled WGS sequence"/>
</dbReference>
<name>A0AAD5T4Q3_9FUNG</name>
<feature type="compositionally biased region" description="Basic and acidic residues" evidence="1">
    <location>
        <begin position="13"/>
        <end position="51"/>
    </location>
</feature>
<proteinExistence type="predicted"/>
<reference evidence="2" key="1">
    <citation type="submission" date="2020-05" db="EMBL/GenBank/DDBJ databases">
        <title>Phylogenomic resolution of chytrid fungi.</title>
        <authorList>
            <person name="Stajich J.E."/>
            <person name="Amses K."/>
            <person name="Simmons R."/>
            <person name="Seto K."/>
            <person name="Myers J."/>
            <person name="Bonds A."/>
            <person name="Quandt C.A."/>
            <person name="Barry K."/>
            <person name="Liu P."/>
            <person name="Grigoriev I."/>
            <person name="Longcore J.E."/>
            <person name="James T.Y."/>
        </authorList>
    </citation>
    <scope>NUCLEOTIDE SEQUENCE</scope>
    <source>
        <strain evidence="2">JEL0513</strain>
    </source>
</reference>
<sequence length="64" mass="7304">MSDRSSSPANGGVKDERDDDREAERQRGKATDRDKETERPLRGRDRRDDSIKSLFVRGLAQGTR</sequence>
<evidence type="ECO:0000313" key="3">
    <source>
        <dbReference type="Proteomes" id="UP001211907"/>
    </source>
</evidence>
<keyword evidence="3" id="KW-1185">Reference proteome</keyword>
<gene>
    <name evidence="2" type="ORF">HK100_000218</name>
</gene>
<evidence type="ECO:0000313" key="2">
    <source>
        <dbReference type="EMBL" id="KAJ3119621.1"/>
    </source>
</evidence>